<dbReference type="EMBL" id="LR796921">
    <property type="protein sequence ID" value="CAB4174338.1"/>
    <property type="molecule type" value="Genomic_DNA"/>
</dbReference>
<evidence type="ECO:0000259" key="1">
    <source>
        <dbReference type="Pfam" id="PF24875"/>
    </source>
</evidence>
<protein>
    <recommendedName>
        <fullName evidence="1">DUF7736 domain-containing protein</fullName>
    </recommendedName>
</protein>
<dbReference type="EMBL" id="LR797345">
    <property type="protein sequence ID" value="CAB4204458.1"/>
    <property type="molecule type" value="Genomic_DNA"/>
</dbReference>
<gene>
    <name evidence="3" type="ORF">UFOVP1138_77</name>
    <name evidence="4" type="ORF">UFOVP1394_74</name>
    <name evidence="2" type="ORF">UFOVP975_43</name>
</gene>
<accession>A0A6J5S7C3</accession>
<name>A0A6J5S7C3_9CAUD</name>
<proteinExistence type="predicted"/>
<dbReference type="EMBL" id="LR797086">
    <property type="protein sequence ID" value="CAB4186323.1"/>
    <property type="molecule type" value="Genomic_DNA"/>
</dbReference>
<evidence type="ECO:0000313" key="4">
    <source>
        <dbReference type="EMBL" id="CAB4204458.1"/>
    </source>
</evidence>
<sequence>MTKREAAIVTAHTGMLVGKFEDFHAYVAEIMERPVYMHEMGIRDIAGKIKSLAQEDFIELEVTG</sequence>
<dbReference type="InterPro" id="IPR056638">
    <property type="entry name" value="DUF7736"/>
</dbReference>
<reference evidence="4" key="1">
    <citation type="submission" date="2020-05" db="EMBL/GenBank/DDBJ databases">
        <authorList>
            <person name="Chiriac C."/>
            <person name="Salcher M."/>
            <person name="Ghai R."/>
            <person name="Kavagutti S V."/>
        </authorList>
    </citation>
    <scope>NUCLEOTIDE SEQUENCE</scope>
</reference>
<dbReference type="Pfam" id="PF24875">
    <property type="entry name" value="DUF7736"/>
    <property type="match status" value="1"/>
</dbReference>
<feature type="domain" description="DUF7736" evidence="1">
    <location>
        <begin position="3"/>
        <end position="61"/>
    </location>
</feature>
<evidence type="ECO:0000313" key="2">
    <source>
        <dbReference type="EMBL" id="CAB4174338.1"/>
    </source>
</evidence>
<organism evidence="4">
    <name type="scientific">uncultured Caudovirales phage</name>
    <dbReference type="NCBI Taxonomy" id="2100421"/>
    <lineage>
        <taxon>Viruses</taxon>
        <taxon>Duplodnaviria</taxon>
        <taxon>Heunggongvirae</taxon>
        <taxon>Uroviricota</taxon>
        <taxon>Caudoviricetes</taxon>
        <taxon>Peduoviridae</taxon>
        <taxon>Maltschvirus</taxon>
        <taxon>Maltschvirus maltsch</taxon>
    </lineage>
</organism>
<evidence type="ECO:0000313" key="3">
    <source>
        <dbReference type="EMBL" id="CAB4186323.1"/>
    </source>
</evidence>